<dbReference type="EMBL" id="FNBP01000013">
    <property type="protein sequence ID" value="SDG86031.1"/>
    <property type="molecule type" value="Genomic_DNA"/>
</dbReference>
<dbReference type="PROSITE" id="PS51257">
    <property type="entry name" value="PROKAR_LIPOPROTEIN"/>
    <property type="match status" value="1"/>
</dbReference>
<evidence type="ECO:0000313" key="1">
    <source>
        <dbReference type="EMBL" id="SDG86031.1"/>
    </source>
</evidence>
<evidence type="ECO:0008006" key="3">
    <source>
        <dbReference type="Google" id="ProtNLM"/>
    </source>
</evidence>
<evidence type="ECO:0000313" key="2">
    <source>
        <dbReference type="Proteomes" id="UP000199399"/>
    </source>
</evidence>
<dbReference type="STRING" id="218672.SAMN04489759_11316"/>
<sequence length="120" mass="12912">MRTVVSLMALVVLAGCGSSRYSSDAAVGRFAPSPVLFATGPIQKACLADGRREASHSRCGCVQAVADQKLSWSEQRTGAKLFRDPHRLQEMRQSDNASDNAFWSTWKAFGQSAAAACSRT</sequence>
<dbReference type="RefSeq" id="WP_244153721.1">
    <property type="nucleotide sequence ID" value="NZ_FNBP01000013.1"/>
</dbReference>
<dbReference type="AlphaFoldDB" id="A0A1G7XPJ6"/>
<reference evidence="2" key="1">
    <citation type="submission" date="2016-10" db="EMBL/GenBank/DDBJ databases">
        <authorList>
            <person name="Varghese N."/>
            <person name="Submissions S."/>
        </authorList>
    </citation>
    <scope>NUCLEOTIDE SEQUENCE [LARGE SCALE GENOMIC DNA]</scope>
    <source>
        <strain evidence="2">DSM 16477</strain>
    </source>
</reference>
<protein>
    <recommendedName>
        <fullName evidence="3">Arginine transporter</fullName>
    </recommendedName>
</protein>
<dbReference type="Proteomes" id="UP000199399">
    <property type="component" value="Unassembled WGS sequence"/>
</dbReference>
<organism evidence="1 2">
    <name type="scientific">Sulfitobacter delicatus</name>
    <dbReference type="NCBI Taxonomy" id="218672"/>
    <lineage>
        <taxon>Bacteria</taxon>
        <taxon>Pseudomonadati</taxon>
        <taxon>Pseudomonadota</taxon>
        <taxon>Alphaproteobacteria</taxon>
        <taxon>Rhodobacterales</taxon>
        <taxon>Roseobacteraceae</taxon>
        <taxon>Sulfitobacter</taxon>
    </lineage>
</organism>
<gene>
    <name evidence="1" type="ORF">SAMN04489759_11316</name>
</gene>
<accession>A0A1G7XPJ6</accession>
<keyword evidence="2" id="KW-1185">Reference proteome</keyword>
<name>A0A1G7XPJ6_9RHOB</name>
<proteinExistence type="predicted"/>